<sequence length="179" mass="19579">MGGEHRGSGGSPRSVEIRRGERVWDASTPATMEAVEELTQLSESMRQVASLLADDDPCDDSTPRRLSTFVNAVALGNVGAGKMAVLNSLIGHPMLVIGEASNLLHGAAPVPMSSVLLAVRVLMRWMWLDVVGVRLLLCGKSCQLQWMKKYFIWAELYGLKKSVELCGLKKLYGLEKYMG</sequence>
<protein>
    <submittedName>
        <fullName evidence="2">Uncharacterized protein</fullName>
    </submittedName>
</protein>
<accession>A0A0D9ZCP4</accession>
<dbReference type="Gramene" id="OGLUM03G32690.1">
    <property type="protein sequence ID" value="OGLUM03G32690.1"/>
    <property type="gene ID" value="OGLUM03G32690"/>
</dbReference>
<proteinExistence type="predicted"/>
<dbReference type="eggNOG" id="KOG0446">
    <property type="taxonomic scope" value="Eukaryota"/>
</dbReference>
<evidence type="ECO:0000313" key="2">
    <source>
        <dbReference type="EnsemblPlants" id="OGLUM03G32690.1"/>
    </source>
</evidence>
<dbReference type="Proteomes" id="UP000026961">
    <property type="component" value="Chromosome 3"/>
</dbReference>
<name>A0A0D9ZCP4_9ORYZ</name>
<evidence type="ECO:0000313" key="3">
    <source>
        <dbReference type="Proteomes" id="UP000026961"/>
    </source>
</evidence>
<organism evidence="2">
    <name type="scientific">Oryza glumipatula</name>
    <dbReference type="NCBI Taxonomy" id="40148"/>
    <lineage>
        <taxon>Eukaryota</taxon>
        <taxon>Viridiplantae</taxon>
        <taxon>Streptophyta</taxon>
        <taxon>Embryophyta</taxon>
        <taxon>Tracheophyta</taxon>
        <taxon>Spermatophyta</taxon>
        <taxon>Magnoliopsida</taxon>
        <taxon>Liliopsida</taxon>
        <taxon>Poales</taxon>
        <taxon>Poaceae</taxon>
        <taxon>BOP clade</taxon>
        <taxon>Oryzoideae</taxon>
        <taxon>Oryzeae</taxon>
        <taxon>Oryzinae</taxon>
        <taxon>Oryza</taxon>
    </lineage>
</organism>
<feature type="region of interest" description="Disordered" evidence="1">
    <location>
        <begin position="1"/>
        <end position="21"/>
    </location>
</feature>
<dbReference type="AlphaFoldDB" id="A0A0D9ZCP4"/>
<reference evidence="2" key="2">
    <citation type="submission" date="2018-05" db="EMBL/GenBank/DDBJ databases">
        <title>OgluRS3 (Oryza glumaepatula Reference Sequence Version 3).</title>
        <authorList>
            <person name="Zhang J."/>
            <person name="Kudrna D."/>
            <person name="Lee S."/>
            <person name="Talag J."/>
            <person name="Welchert J."/>
            <person name="Wing R.A."/>
        </authorList>
    </citation>
    <scope>NUCLEOTIDE SEQUENCE [LARGE SCALE GENOMIC DNA]</scope>
</reference>
<dbReference type="EnsemblPlants" id="OGLUM03G32690.1">
    <property type="protein sequence ID" value="OGLUM03G32690.1"/>
    <property type="gene ID" value="OGLUM03G32690"/>
</dbReference>
<keyword evidence="3" id="KW-1185">Reference proteome</keyword>
<dbReference type="HOGENOM" id="CLU_1505720_0_0_1"/>
<dbReference type="STRING" id="40148.A0A0D9ZCP4"/>
<evidence type="ECO:0000256" key="1">
    <source>
        <dbReference type="SAM" id="MobiDB-lite"/>
    </source>
</evidence>
<reference evidence="2" key="1">
    <citation type="submission" date="2015-04" db="UniProtKB">
        <authorList>
            <consortium name="EnsemblPlants"/>
        </authorList>
    </citation>
    <scope>IDENTIFICATION</scope>
</reference>